<organism evidence="1 2">
    <name type="scientific">candidate division WS6 bacterium GW2011_GWC2_36_7</name>
    <dbReference type="NCBI Taxonomy" id="1619091"/>
    <lineage>
        <taxon>Bacteria</taxon>
        <taxon>Candidatus Dojkabacteria</taxon>
    </lineage>
</organism>
<dbReference type="Proteomes" id="UP000034075">
    <property type="component" value="Unassembled WGS sequence"/>
</dbReference>
<accession>A0A0G0HGD9</accession>
<protein>
    <submittedName>
        <fullName evidence="1">Uncharacterized protein</fullName>
    </submittedName>
</protein>
<comment type="caution">
    <text evidence="1">The sequence shown here is derived from an EMBL/GenBank/DDBJ whole genome shotgun (WGS) entry which is preliminary data.</text>
</comment>
<sequence>MDPKGNSDTFSHRIYEVFLRTCTEFENVAKQILKYNKISAIGDGYKMQDYFKLEKDLKLSDYMALNNALGVEIYPFFCLGGAKNYGEVMKNFGSGFWYQAYNEVKHNRSENFKFAKMDNLLSAVGGLAILLFTQYESNAFSPYKEASFYQIDKDGIT</sequence>
<dbReference type="AlphaFoldDB" id="A0A0G0HGD9"/>
<gene>
    <name evidence="1" type="ORF">US24_C0040G0006</name>
</gene>
<evidence type="ECO:0000313" key="1">
    <source>
        <dbReference type="EMBL" id="KKQ11139.1"/>
    </source>
</evidence>
<feature type="non-terminal residue" evidence="1">
    <location>
        <position position="157"/>
    </location>
</feature>
<name>A0A0G0HGD9_9BACT</name>
<proteinExistence type="predicted"/>
<reference evidence="1 2" key="1">
    <citation type="journal article" date="2015" name="Nature">
        <title>rRNA introns, odd ribosomes, and small enigmatic genomes across a large radiation of phyla.</title>
        <authorList>
            <person name="Brown C.T."/>
            <person name="Hug L.A."/>
            <person name="Thomas B.C."/>
            <person name="Sharon I."/>
            <person name="Castelle C.J."/>
            <person name="Singh A."/>
            <person name="Wilkins M.J."/>
            <person name="Williams K.H."/>
            <person name="Banfield J.F."/>
        </authorList>
    </citation>
    <scope>NUCLEOTIDE SEQUENCE [LARGE SCALE GENOMIC DNA]</scope>
</reference>
<evidence type="ECO:0000313" key="2">
    <source>
        <dbReference type="Proteomes" id="UP000034075"/>
    </source>
</evidence>
<dbReference type="EMBL" id="LBSF01000040">
    <property type="protein sequence ID" value="KKQ11139.1"/>
    <property type="molecule type" value="Genomic_DNA"/>
</dbReference>